<comment type="caution">
    <text evidence="2">The sequence shown here is derived from an EMBL/GenBank/DDBJ whole genome shotgun (WGS) entry which is preliminary data.</text>
</comment>
<dbReference type="Proteomes" id="UP001597440">
    <property type="component" value="Unassembled WGS sequence"/>
</dbReference>
<keyword evidence="3" id="KW-1185">Reference proteome</keyword>
<dbReference type="EMBL" id="JBHULD010000008">
    <property type="protein sequence ID" value="MFD2554380.1"/>
    <property type="molecule type" value="Genomic_DNA"/>
</dbReference>
<evidence type="ECO:0000313" key="2">
    <source>
        <dbReference type="EMBL" id="MFD2554380.1"/>
    </source>
</evidence>
<sequence length="182" mass="20667">MMKKILLLCCVLIGIAIKPIYAQMAAAQQVQWAIDEKLEVPVERDVLWAAMKDYSLVEKLSNGYVVSLVNKDDIMPILREAIFKDGSKREELLSQVEDQHRFLVFKLKDTSLPKGIKSAQFALFTKEKGDAISELNWRVNIEGSKDAKELLILQFKAEIEAYKIGYTKYLSKPKSVPAVSMK</sequence>
<proteinExistence type="predicted"/>
<reference evidence="3" key="1">
    <citation type="journal article" date="2019" name="Int. J. Syst. Evol. Microbiol.">
        <title>The Global Catalogue of Microorganisms (GCM) 10K type strain sequencing project: providing services to taxonomists for standard genome sequencing and annotation.</title>
        <authorList>
            <consortium name="The Broad Institute Genomics Platform"/>
            <consortium name="The Broad Institute Genome Sequencing Center for Infectious Disease"/>
            <person name="Wu L."/>
            <person name="Ma J."/>
        </authorList>
    </citation>
    <scope>NUCLEOTIDE SEQUENCE [LARGE SCALE GENOMIC DNA]</scope>
    <source>
        <strain evidence="3">KCTC 52298</strain>
    </source>
</reference>
<evidence type="ECO:0000313" key="3">
    <source>
        <dbReference type="Proteomes" id="UP001597440"/>
    </source>
</evidence>
<protein>
    <recommendedName>
        <fullName evidence="4">SRPBCC family protein</fullName>
    </recommendedName>
</protein>
<gene>
    <name evidence="2" type="ORF">ACFSQW_08255</name>
</gene>
<feature type="signal peptide" evidence="1">
    <location>
        <begin position="1"/>
        <end position="22"/>
    </location>
</feature>
<feature type="chain" id="PRO_5045537136" description="SRPBCC family protein" evidence="1">
    <location>
        <begin position="23"/>
        <end position="182"/>
    </location>
</feature>
<dbReference type="RefSeq" id="WP_210355826.1">
    <property type="nucleotide sequence ID" value="NZ_JAEQMU010000006.1"/>
</dbReference>
<evidence type="ECO:0008006" key="4">
    <source>
        <dbReference type="Google" id="ProtNLM"/>
    </source>
</evidence>
<dbReference type="Gene3D" id="3.30.530.20">
    <property type="match status" value="1"/>
</dbReference>
<name>A0ABW5L2H1_9SPHI</name>
<accession>A0ABW5L2H1</accession>
<evidence type="ECO:0000256" key="1">
    <source>
        <dbReference type="SAM" id="SignalP"/>
    </source>
</evidence>
<organism evidence="2 3">
    <name type="scientific">Sphingobacterium tabacisoli</name>
    <dbReference type="NCBI Taxonomy" id="2044855"/>
    <lineage>
        <taxon>Bacteria</taxon>
        <taxon>Pseudomonadati</taxon>
        <taxon>Bacteroidota</taxon>
        <taxon>Sphingobacteriia</taxon>
        <taxon>Sphingobacteriales</taxon>
        <taxon>Sphingobacteriaceae</taxon>
        <taxon>Sphingobacterium</taxon>
    </lineage>
</organism>
<keyword evidence="1" id="KW-0732">Signal</keyword>
<dbReference type="InterPro" id="IPR023393">
    <property type="entry name" value="START-like_dom_sf"/>
</dbReference>